<accession>A0A177L5S2</accession>
<dbReference type="GO" id="GO:0006259">
    <property type="term" value="P:DNA metabolic process"/>
    <property type="evidence" value="ECO:0007669"/>
    <property type="project" value="InterPro"/>
</dbReference>
<sequence length="296" mass="33495">MANNQSIKNELANKQQNAPARQVTPEQSLNGLLKRMGPEIQRALPKHMDADRMARIALTAVRTTPKLLECDQMSFLAALMQSAQLGVEPNTGLGQAYLIPYGKQVQFQLSYKGLIDLAVRSGQYKAIYAHEVYINDELVFEYGLYKDLKHVPASIPEGEPIGYYAVYHLQNGGFDFVYWTRERIDQHAKKFSQAVQKGWTSPWKTNYDAMAKKTVLKEVLKYAPKSIEFQKTVEADSTIKQEIAPDMSEVIDVQHELIEEPDTSVEQEPVQETKKPSAKDTDLDAIQISDDDLPFK</sequence>
<reference evidence="2 3" key="1">
    <citation type="submission" date="2016-01" db="EMBL/GenBank/DDBJ databases">
        <title>Investigation of taxonomic status of Bacillus aminovorans.</title>
        <authorList>
            <person name="Verma A."/>
            <person name="Pal Y."/>
            <person name="Krishnamurthi S."/>
        </authorList>
    </citation>
    <scope>NUCLEOTIDE SEQUENCE [LARGE SCALE GENOMIC DNA]</scope>
    <source>
        <strain evidence="2 3">DSM 1314</strain>
    </source>
</reference>
<evidence type="ECO:0000313" key="3">
    <source>
        <dbReference type="Proteomes" id="UP000076935"/>
    </source>
</evidence>
<dbReference type="RefSeq" id="WP_063966373.1">
    <property type="nucleotide sequence ID" value="NZ_JBCNAN010000022.1"/>
</dbReference>
<keyword evidence="3" id="KW-1185">Reference proteome</keyword>
<dbReference type="Pfam" id="PF03837">
    <property type="entry name" value="RecT"/>
    <property type="match status" value="1"/>
</dbReference>
<protein>
    <submittedName>
        <fullName evidence="2">Recombinase RecT</fullName>
    </submittedName>
</protein>
<dbReference type="EMBL" id="LQWY01000053">
    <property type="protein sequence ID" value="OAH60101.1"/>
    <property type="molecule type" value="Genomic_DNA"/>
</dbReference>
<organism evidence="2 3">
    <name type="scientific">Domibacillus aminovorans</name>
    <dbReference type="NCBI Taxonomy" id="29332"/>
    <lineage>
        <taxon>Bacteria</taxon>
        <taxon>Bacillati</taxon>
        <taxon>Bacillota</taxon>
        <taxon>Bacilli</taxon>
        <taxon>Bacillales</taxon>
        <taxon>Bacillaceae</taxon>
        <taxon>Domibacillus</taxon>
    </lineage>
</organism>
<feature type="region of interest" description="Disordered" evidence="1">
    <location>
        <begin position="256"/>
        <end position="296"/>
    </location>
</feature>
<evidence type="ECO:0000313" key="2">
    <source>
        <dbReference type="EMBL" id="OAH60101.1"/>
    </source>
</evidence>
<feature type="compositionally biased region" description="Basic and acidic residues" evidence="1">
    <location>
        <begin position="271"/>
        <end position="282"/>
    </location>
</feature>
<gene>
    <name evidence="2" type="ORF">AWH49_18015</name>
</gene>
<name>A0A177L5S2_9BACI</name>
<comment type="caution">
    <text evidence="2">The sequence shown here is derived from an EMBL/GenBank/DDBJ whole genome shotgun (WGS) entry which is preliminary data.</text>
</comment>
<proteinExistence type="predicted"/>
<evidence type="ECO:0000256" key="1">
    <source>
        <dbReference type="SAM" id="MobiDB-lite"/>
    </source>
</evidence>
<feature type="region of interest" description="Disordered" evidence="1">
    <location>
        <begin position="1"/>
        <end position="25"/>
    </location>
</feature>
<dbReference type="Proteomes" id="UP000076935">
    <property type="component" value="Unassembled WGS sequence"/>
</dbReference>
<dbReference type="GO" id="GO:0003677">
    <property type="term" value="F:DNA binding"/>
    <property type="evidence" value="ECO:0007669"/>
    <property type="project" value="InterPro"/>
</dbReference>
<dbReference type="InterPro" id="IPR018330">
    <property type="entry name" value="RecT_fam"/>
</dbReference>
<dbReference type="AlphaFoldDB" id="A0A177L5S2"/>
<dbReference type="NCBIfam" id="TIGR00616">
    <property type="entry name" value="rect"/>
    <property type="match status" value="1"/>
</dbReference>
<dbReference type="InterPro" id="IPR004590">
    <property type="entry name" value="ssDNA_annealing_RecT"/>
</dbReference>